<feature type="region of interest" description="Disordered" evidence="12">
    <location>
        <begin position="385"/>
        <end position="413"/>
    </location>
</feature>
<feature type="compositionally biased region" description="Polar residues" evidence="12">
    <location>
        <begin position="1670"/>
        <end position="1692"/>
    </location>
</feature>
<gene>
    <name evidence="17" type="ORF">NEOLEDRAFT_1159156</name>
</gene>
<feature type="compositionally biased region" description="Low complexity" evidence="12">
    <location>
        <begin position="134"/>
        <end position="144"/>
    </location>
</feature>
<accession>A0A165N7Q4</accession>
<dbReference type="InterPro" id="IPR011006">
    <property type="entry name" value="CheY-like_superfamily"/>
</dbReference>
<evidence type="ECO:0000256" key="11">
    <source>
        <dbReference type="SAM" id="Coils"/>
    </source>
</evidence>
<dbReference type="Gene3D" id="3.40.50.2300">
    <property type="match status" value="1"/>
</dbReference>
<dbReference type="FunFam" id="3.30.200.20:FF:001008">
    <property type="entry name" value="Serine/threonine-protein kinase cek1"/>
    <property type="match status" value="1"/>
</dbReference>
<evidence type="ECO:0000256" key="10">
    <source>
        <dbReference type="PROSITE-ProRule" id="PRU00169"/>
    </source>
</evidence>
<dbReference type="Proteomes" id="UP000076761">
    <property type="component" value="Unassembled WGS sequence"/>
</dbReference>
<feature type="compositionally biased region" description="Low complexity" evidence="12">
    <location>
        <begin position="1280"/>
        <end position="1289"/>
    </location>
</feature>
<dbReference type="SUPFAM" id="SSF55785">
    <property type="entry name" value="PYP-like sensor domain (PAS domain)"/>
    <property type="match status" value="1"/>
</dbReference>
<feature type="region of interest" description="Disordered" evidence="12">
    <location>
        <begin position="964"/>
        <end position="1051"/>
    </location>
</feature>
<dbReference type="InterPro" id="IPR050236">
    <property type="entry name" value="Ser_Thr_kinase_AGC"/>
</dbReference>
<dbReference type="FunCoup" id="A0A165N7Q4">
    <property type="interactions" value="299"/>
</dbReference>
<evidence type="ECO:0000256" key="4">
    <source>
        <dbReference type="ARBA" id="ARBA00022679"/>
    </source>
</evidence>
<feature type="compositionally biased region" description="Polar residues" evidence="12">
    <location>
        <begin position="1024"/>
        <end position="1035"/>
    </location>
</feature>
<feature type="compositionally biased region" description="Low complexity" evidence="12">
    <location>
        <begin position="1596"/>
        <end position="1612"/>
    </location>
</feature>
<dbReference type="PROSITE" id="PS50011">
    <property type="entry name" value="PROTEIN_KINASE_DOM"/>
    <property type="match status" value="1"/>
</dbReference>
<feature type="region of interest" description="Disordered" evidence="12">
    <location>
        <begin position="1639"/>
        <end position="1692"/>
    </location>
</feature>
<evidence type="ECO:0000256" key="1">
    <source>
        <dbReference type="ARBA" id="ARBA00012513"/>
    </source>
</evidence>
<dbReference type="PROSITE" id="PS00108">
    <property type="entry name" value="PROTEIN_KINASE_ST"/>
    <property type="match status" value="1"/>
</dbReference>
<evidence type="ECO:0000259" key="14">
    <source>
        <dbReference type="PROSITE" id="PS50110"/>
    </source>
</evidence>
<feature type="compositionally biased region" description="Low complexity" evidence="12">
    <location>
        <begin position="237"/>
        <end position="256"/>
    </location>
</feature>
<dbReference type="PANTHER" id="PTHR24356:SF1">
    <property type="entry name" value="SERINE_THREONINE-PROTEIN KINASE GREATWALL"/>
    <property type="match status" value="1"/>
</dbReference>
<feature type="region of interest" description="Disordered" evidence="12">
    <location>
        <begin position="1487"/>
        <end position="1510"/>
    </location>
</feature>
<feature type="region of interest" description="Disordered" evidence="12">
    <location>
        <begin position="85"/>
        <end position="263"/>
    </location>
</feature>
<dbReference type="Gene3D" id="3.30.450.20">
    <property type="entry name" value="PAS domain"/>
    <property type="match status" value="1"/>
</dbReference>
<evidence type="ECO:0000256" key="6">
    <source>
        <dbReference type="ARBA" id="ARBA00022777"/>
    </source>
</evidence>
<comment type="catalytic activity">
    <reaction evidence="9">
        <text>L-seryl-[protein] + ATP = O-phospho-L-seryl-[protein] + ADP + H(+)</text>
        <dbReference type="Rhea" id="RHEA:17989"/>
        <dbReference type="Rhea" id="RHEA-COMP:9863"/>
        <dbReference type="Rhea" id="RHEA-COMP:11604"/>
        <dbReference type="ChEBI" id="CHEBI:15378"/>
        <dbReference type="ChEBI" id="CHEBI:29999"/>
        <dbReference type="ChEBI" id="CHEBI:30616"/>
        <dbReference type="ChEBI" id="CHEBI:83421"/>
        <dbReference type="ChEBI" id="CHEBI:456216"/>
        <dbReference type="EC" id="2.7.11.1"/>
    </reaction>
</comment>
<feature type="compositionally biased region" description="Basic and acidic residues" evidence="12">
    <location>
        <begin position="85"/>
        <end position="107"/>
    </location>
</feature>
<dbReference type="FunFam" id="1.10.510.10:FF:000340">
    <property type="entry name" value="Serine threonine protein kinase"/>
    <property type="match status" value="1"/>
</dbReference>
<keyword evidence="7" id="KW-0067">ATP-binding</keyword>
<dbReference type="OrthoDB" id="162894at2759"/>
<dbReference type="Pfam" id="PF00069">
    <property type="entry name" value="Pkinase"/>
    <property type="match status" value="2"/>
</dbReference>
<dbReference type="Gene3D" id="1.10.510.10">
    <property type="entry name" value="Transferase(Phosphotransferase) domain 1"/>
    <property type="match status" value="2"/>
</dbReference>
<protein>
    <recommendedName>
        <fullName evidence="1">non-specific serine/threonine protein kinase</fullName>
        <ecNumber evidence="1">2.7.11.1</ecNumber>
    </recommendedName>
</protein>
<evidence type="ECO:0000256" key="8">
    <source>
        <dbReference type="ARBA" id="ARBA00047899"/>
    </source>
</evidence>
<dbReference type="CDD" id="cd05579">
    <property type="entry name" value="STKc_MAST_like"/>
    <property type="match status" value="1"/>
</dbReference>
<keyword evidence="11" id="KW-0175">Coiled coil</keyword>
<dbReference type="Gene3D" id="3.30.200.20">
    <property type="entry name" value="Phosphorylase Kinase, domain 1"/>
    <property type="match status" value="2"/>
</dbReference>
<dbReference type="InterPro" id="IPR008271">
    <property type="entry name" value="Ser/Thr_kinase_AS"/>
</dbReference>
<dbReference type="SMART" id="SM00220">
    <property type="entry name" value="S_TKc"/>
    <property type="match status" value="1"/>
</dbReference>
<feature type="modified residue" description="4-aspartylphosphate" evidence="10">
    <location>
        <position position="1768"/>
    </location>
</feature>
<dbReference type="SUPFAM" id="SSF56112">
    <property type="entry name" value="Protein kinase-like (PK-like)"/>
    <property type="match status" value="1"/>
</dbReference>
<feature type="compositionally biased region" description="Low complexity" evidence="12">
    <location>
        <begin position="172"/>
        <end position="189"/>
    </location>
</feature>
<evidence type="ECO:0000256" key="12">
    <source>
        <dbReference type="SAM" id="MobiDB-lite"/>
    </source>
</evidence>
<keyword evidence="4" id="KW-0808">Transferase</keyword>
<dbReference type="SUPFAM" id="SSF52172">
    <property type="entry name" value="CheY-like"/>
    <property type="match status" value="1"/>
</dbReference>
<evidence type="ECO:0000313" key="17">
    <source>
        <dbReference type="EMBL" id="KZT19282.1"/>
    </source>
</evidence>
<dbReference type="GO" id="GO:0005737">
    <property type="term" value="C:cytoplasm"/>
    <property type="evidence" value="ECO:0007669"/>
    <property type="project" value="TreeGrafter"/>
</dbReference>
<evidence type="ECO:0000259" key="16">
    <source>
        <dbReference type="PROSITE" id="PS51285"/>
    </source>
</evidence>
<evidence type="ECO:0000259" key="15">
    <source>
        <dbReference type="PROSITE" id="PS50112"/>
    </source>
</evidence>
<dbReference type="InterPro" id="IPR000014">
    <property type="entry name" value="PAS"/>
</dbReference>
<keyword evidence="18" id="KW-1185">Reference proteome</keyword>
<dbReference type="CDD" id="cd17546">
    <property type="entry name" value="REC_hyHK_CKI1_RcsC-like"/>
    <property type="match status" value="1"/>
</dbReference>
<dbReference type="GO" id="GO:0004674">
    <property type="term" value="F:protein serine/threonine kinase activity"/>
    <property type="evidence" value="ECO:0007669"/>
    <property type="project" value="UniProtKB-KW"/>
</dbReference>
<dbReference type="PANTHER" id="PTHR24356">
    <property type="entry name" value="SERINE/THREONINE-PROTEIN KINASE"/>
    <property type="match status" value="1"/>
</dbReference>
<dbReference type="EC" id="2.7.11.1" evidence="1"/>
<feature type="domain" description="Response regulatory" evidence="14">
    <location>
        <begin position="1718"/>
        <end position="1834"/>
    </location>
</feature>
<dbReference type="InterPro" id="IPR011009">
    <property type="entry name" value="Kinase-like_dom_sf"/>
</dbReference>
<evidence type="ECO:0000313" key="18">
    <source>
        <dbReference type="Proteomes" id="UP000076761"/>
    </source>
</evidence>
<evidence type="ECO:0000256" key="9">
    <source>
        <dbReference type="ARBA" id="ARBA00048679"/>
    </source>
</evidence>
<dbReference type="Pfam" id="PF00072">
    <property type="entry name" value="Response_reg"/>
    <property type="match status" value="1"/>
</dbReference>
<dbReference type="InterPro" id="IPR000961">
    <property type="entry name" value="AGC-kinase_C"/>
</dbReference>
<feature type="region of interest" description="Disordered" evidence="12">
    <location>
        <begin position="27"/>
        <end position="48"/>
    </location>
</feature>
<dbReference type="GO" id="GO:0005524">
    <property type="term" value="F:ATP binding"/>
    <property type="evidence" value="ECO:0007669"/>
    <property type="project" value="UniProtKB-KW"/>
</dbReference>
<feature type="compositionally biased region" description="Polar residues" evidence="12">
    <location>
        <begin position="190"/>
        <end position="223"/>
    </location>
</feature>
<evidence type="ECO:0000256" key="3">
    <source>
        <dbReference type="ARBA" id="ARBA00022553"/>
    </source>
</evidence>
<evidence type="ECO:0000256" key="7">
    <source>
        <dbReference type="ARBA" id="ARBA00022840"/>
    </source>
</evidence>
<dbReference type="InParanoid" id="A0A165N7Q4"/>
<dbReference type="InterPro" id="IPR001789">
    <property type="entry name" value="Sig_transdc_resp-reg_receiver"/>
</dbReference>
<comment type="catalytic activity">
    <reaction evidence="8">
        <text>L-threonyl-[protein] + ATP = O-phospho-L-threonyl-[protein] + ADP + H(+)</text>
        <dbReference type="Rhea" id="RHEA:46608"/>
        <dbReference type="Rhea" id="RHEA-COMP:11060"/>
        <dbReference type="Rhea" id="RHEA-COMP:11605"/>
        <dbReference type="ChEBI" id="CHEBI:15378"/>
        <dbReference type="ChEBI" id="CHEBI:30013"/>
        <dbReference type="ChEBI" id="CHEBI:30616"/>
        <dbReference type="ChEBI" id="CHEBI:61977"/>
        <dbReference type="ChEBI" id="CHEBI:456216"/>
        <dbReference type="EC" id="2.7.11.1"/>
    </reaction>
</comment>
<dbReference type="SMART" id="SM00448">
    <property type="entry name" value="REC"/>
    <property type="match status" value="1"/>
</dbReference>
<reference evidence="17 18" key="1">
    <citation type="journal article" date="2016" name="Mol. Biol. Evol.">
        <title>Comparative Genomics of Early-Diverging Mushroom-Forming Fungi Provides Insights into the Origins of Lignocellulose Decay Capabilities.</title>
        <authorList>
            <person name="Nagy L.G."/>
            <person name="Riley R."/>
            <person name="Tritt A."/>
            <person name="Adam C."/>
            <person name="Daum C."/>
            <person name="Floudas D."/>
            <person name="Sun H."/>
            <person name="Yadav J.S."/>
            <person name="Pangilinan J."/>
            <person name="Larsson K.H."/>
            <person name="Matsuura K."/>
            <person name="Barry K."/>
            <person name="Labutti K."/>
            <person name="Kuo R."/>
            <person name="Ohm R.A."/>
            <person name="Bhattacharya S.S."/>
            <person name="Shirouzu T."/>
            <person name="Yoshinaga Y."/>
            <person name="Martin F.M."/>
            <person name="Grigoriev I.V."/>
            <person name="Hibbett D.S."/>
        </authorList>
    </citation>
    <scope>NUCLEOTIDE SEQUENCE [LARGE SCALE GENOMIC DNA]</scope>
    <source>
        <strain evidence="17 18">HHB14362 ss-1</strain>
    </source>
</reference>
<evidence type="ECO:0000259" key="13">
    <source>
        <dbReference type="PROSITE" id="PS50011"/>
    </source>
</evidence>
<dbReference type="GO" id="GO:0000160">
    <property type="term" value="P:phosphorelay signal transduction system"/>
    <property type="evidence" value="ECO:0007669"/>
    <property type="project" value="InterPro"/>
</dbReference>
<feature type="coiled-coil region" evidence="11">
    <location>
        <begin position="671"/>
        <end position="698"/>
    </location>
</feature>
<keyword evidence="2" id="KW-0723">Serine/threonine-protein kinase</keyword>
<keyword evidence="5" id="KW-0547">Nucleotide-binding</keyword>
<keyword evidence="6 17" id="KW-0418">Kinase</keyword>
<dbReference type="FunFam" id="1.10.510.10:FF:000580">
    <property type="entry name" value="AGC protein kinase"/>
    <property type="match status" value="1"/>
</dbReference>
<feature type="compositionally biased region" description="Acidic residues" evidence="12">
    <location>
        <begin position="856"/>
        <end position="872"/>
    </location>
</feature>
<feature type="region of interest" description="Disordered" evidence="12">
    <location>
        <begin position="855"/>
        <end position="901"/>
    </location>
</feature>
<dbReference type="PROSITE" id="PS50110">
    <property type="entry name" value="RESPONSE_REGULATORY"/>
    <property type="match status" value="1"/>
</dbReference>
<proteinExistence type="predicted"/>
<feature type="domain" description="PAS" evidence="15">
    <location>
        <begin position="465"/>
        <end position="538"/>
    </location>
</feature>
<dbReference type="PROSITE" id="PS50112">
    <property type="entry name" value="PAS"/>
    <property type="match status" value="1"/>
</dbReference>
<feature type="region of interest" description="Disordered" evidence="12">
    <location>
        <begin position="1267"/>
        <end position="1289"/>
    </location>
</feature>
<name>A0A165N7Q4_9AGAM</name>
<feature type="domain" description="AGC-kinase C-terminal" evidence="16">
    <location>
        <begin position="1437"/>
        <end position="1537"/>
    </location>
</feature>
<dbReference type="EMBL" id="KV425645">
    <property type="protein sequence ID" value="KZT19282.1"/>
    <property type="molecule type" value="Genomic_DNA"/>
</dbReference>
<dbReference type="InterPro" id="IPR000719">
    <property type="entry name" value="Prot_kinase_dom"/>
</dbReference>
<evidence type="ECO:0000256" key="2">
    <source>
        <dbReference type="ARBA" id="ARBA00022527"/>
    </source>
</evidence>
<feature type="compositionally biased region" description="Low complexity" evidence="12">
    <location>
        <begin position="30"/>
        <end position="42"/>
    </location>
</feature>
<sequence length="1857" mass="205735">MSDATFHRRQAPSPLVFSPETALAPIGNQATASSSSHHATSSNTVSMPFVRRHVMRRLKTAKAECDKELQRVTNSITAFFEERLREEEAEREAEREARGRERERANRSDYGSQRSESESLDQYFLNPSELTVPSDDYSSDGGYDAELDSGRHSRQRASLEETIARPPVLTHSSSSPGLLLASAGSSSASNTLRRQNTTGTLSESRKQQNAMAPSWSQTSSVSRRLSRTIHIPNHPVRSAASSRSTSRSRSPLPRTTHGSFSECLVSPNNRRSSRILLDDPVEPIMVALYDLIALATEVMDMSIAQLTSQPKICESLVQRVQAIGKAWEEHPDWHGRNWYVQVLLAVASLSRVVEWWEAEKQFWNFDDNEYEEDEPLTFVLKPAQDEEKPASATTPPKEGQLPDPSLFKLSPEDEAKLRMTRTTSYGRRSRDEATKDISVIPSPLKDHERGHAKNHEVNESARVLATERLRLQAEMAQNRNIVLELDLDGDHIQWINYAWRTVVGTDPEELFESRISRLLAPSDWGLFREATRRLQEDDSHTVTVTFKLQIQPEDDRDAATGVLYQQMEGQGMLIVDREDGRATHTMWVIRPVGPPQWQHTPSITLETGEVGDEPLPAEILQEDFSKRGTFEPVTPFPLVRPINASPILCRICECNIPQWFFEKHNETCSEVHRLEAEIAECNESIMELRNTIRELLLTVDRSSPSTPPEYRGMPLFSPSSSPVSHSPLMLFRGPLASKMQRMGVKKMQRRVLEQLEDILQVASEISVPALKEEEQKEPIERQRLLSPGSERKMTQVRTWARPTTQDAALGQLVEDAERVMRQKTDNVIRMQNTIKYSEKIRQEWEEKVELSLTAVEELDVEGAEEENEEGRESEDHSSTTSEYAFKGDEPSSDPTPVAPASPATFARATATENQLAPETIPTIAPSPVPAYHAPLLGTMYTRSSTPSSISSPLALAAPIVANMSADDTPPPIDLNEDPNQTVKKRKSTQNLTFEPRAQETPPLSPMLSPRETPALQRSRRRHSTAQPILSPTTSAPGPLSPRLPSVAPLSRSNPTSIKDFDIIKPISKGAFGSVFLAKKKVTGDYYAIKVLKKADMIAKNQITNVKAERMILMKQAESPFVAKLFFTFQSKENLYLVMEYLNGGDCAALLKSLGSLPEEWAKNYVAEVVLALEYLHNQGIVHRDLKPDNLLIDQYGHLKLTDFGLSRIGLLGRQTREGQYLLERGLRPRARHSPGSRPPSMDAAYLSSPLTSADLFNGGSYFTQRTNPVPRLASSPYTPSSDDISESSGSESLVAFVRRNGNRGNDSPLPSFAAELTTDLRSHSGVNTPPGEQKFVGTPDYLAPETILGLRGDDAAVDWWALGVITYEFLYGIPPFHADTPEKVFENILSGHIEWHEDWIEYSDEARDFMERLMTLDPSRRLGANGAGEVKGHPWFHDIEWDKVTTSEAAFIPQVTDPESTDYFDPRGAIPALFHEEEAVAVSGQLSRDSPAVSPEPGAHSTTAPMPIMGSREVTTPADEDFGAFSFKNLPVLKQANDEVIRKLRSDQMAPLAHTLSDPSNLHSRKRSISQRLKKPPSVVTAIDTKNMPTSPPSPATSTSSIASSPSRGSIPPSTPGGGNHSRKPSEYTTVERFKLNHWDGDGLRRNSMPSRLRTASVSSGGEGSVGSEAWQSSVGQSSTQYEATTPPSSVASVELKDLRQSSIDLKRAPDPNDRAVTCLVVDDNPITAKIIETLLIRLGCRCYVVADGSEAISVAMGDIKFDCILMDLHMPVLDGEGAARYIKNTNGKNTNTPIIAVSAYSGNEPHEPNNLFAAYLSKPVQKADLLAVMRQVGFKTSTVQEGGPRATKVTPATQTS</sequence>
<feature type="region of interest" description="Disordered" evidence="12">
    <location>
        <begin position="1552"/>
        <end position="1626"/>
    </location>
</feature>
<feature type="domain" description="Protein kinase" evidence="13">
    <location>
        <begin position="1060"/>
        <end position="1436"/>
    </location>
</feature>
<dbReference type="PROSITE" id="PS51285">
    <property type="entry name" value="AGC_KINASE_CTER"/>
    <property type="match status" value="1"/>
</dbReference>
<dbReference type="STRING" id="1314782.A0A165N7Q4"/>
<dbReference type="GO" id="GO:1901992">
    <property type="term" value="P:positive regulation of mitotic cell cycle phase transition"/>
    <property type="evidence" value="ECO:0007669"/>
    <property type="project" value="UniProtKB-ARBA"/>
</dbReference>
<evidence type="ECO:0000256" key="5">
    <source>
        <dbReference type="ARBA" id="ARBA00022741"/>
    </source>
</evidence>
<dbReference type="GO" id="GO:0005634">
    <property type="term" value="C:nucleus"/>
    <property type="evidence" value="ECO:0007669"/>
    <property type="project" value="TreeGrafter"/>
</dbReference>
<dbReference type="InterPro" id="IPR035965">
    <property type="entry name" value="PAS-like_dom_sf"/>
</dbReference>
<feature type="compositionally biased region" description="Basic residues" evidence="12">
    <location>
        <begin position="1563"/>
        <end position="1575"/>
    </location>
</feature>
<feature type="region of interest" description="Disordered" evidence="12">
    <location>
        <begin position="1224"/>
        <end position="1244"/>
    </location>
</feature>
<organism evidence="17 18">
    <name type="scientific">Neolentinus lepideus HHB14362 ss-1</name>
    <dbReference type="NCBI Taxonomy" id="1314782"/>
    <lineage>
        <taxon>Eukaryota</taxon>
        <taxon>Fungi</taxon>
        <taxon>Dikarya</taxon>
        <taxon>Basidiomycota</taxon>
        <taxon>Agaricomycotina</taxon>
        <taxon>Agaricomycetes</taxon>
        <taxon>Gloeophyllales</taxon>
        <taxon>Gloeophyllaceae</taxon>
        <taxon>Neolentinus</taxon>
    </lineage>
</organism>
<keyword evidence="3 10" id="KW-0597">Phosphoprotein</keyword>